<accession>D7A8N0</accession>
<name>D7A8N0_ANCN5</name>
<dbReference type="Proteomes" id="UP000006633">
    <property type="component" value="Chromosome"/>
</dbReference>
<dbReference type="EMBL" id="CP002026">
    <property type="protein sequence ID" value="ADH90564.1"/>
    <property type="molecule type" value="Genomic_DNA"/>
</dbReference>
<organism evidence="1 2">
    <name type="scientific">Ancylobacter novellus (strain ATCC 8093 / DSM 506 / JCM 20403 / CCM 1077 / IAM 12100 / NBRC 12443 / NCIMB 10456)</name>
    <name type="common">Starkeya novella</name>
    <dbReference type="NCBI Taxonomy" id="639283"/>
    <lineage>
        <taxon>Bacteria</taxon>
        <taxon>Pseudomonadati</taxon>
        <taxon>Pseudomonadota</taxon>
        <taxon>Alphaproteobacteria</taxon>
        <taxon>Hyphomicrobiales</taxon>
        <taxon>Xanthobacteraceae</taxon>
        <taxon>Ancylobacter</taxon>
    </lineage>
</organism>
<proteinExistence type="predicted"/>
<dbReference type="AlphaFoldDB" id="D7A8N0"/>
<dbReference type="STRING" id="639283.Snov_3290"/>
<dbReference type="HOGENOM" id="CLU_2994511_0_0_5"/>
<reference evidence="1 2" key="1">
    <citation type="journal article" date="2012" name="Stand. Genomic Sci.">
        <title>Complete genome sequence of the facultatively chemolithoautotrophic and methylotrophic alpha Proteobacterium Starkeya novella type strain (ATCC 8093(T)).</title>
        <authorList>
            <person name="Kappler U."/>
            <person name="Davenport K."/>
            <person name="Beatson S."/>
            <person name="Lucas S."/>
            <person name="Lapidus A."/>
            <person name="Copeland A."/>
            <person name="Berry K.W."/>
            <person name="Glavina Del Rio T."/>
            <person name="Hammon N."/>
            <person name="Dalin E."/>
            <person name="Tice H."/>
            <person name="Pitluck S."/>
            <person name="Richardson P."/>
            <person name="Bruce D."/>
            <person name="Goodwin L.A."/>
            <person name="Han C."/>
            <person name="Tapia R."/>
            <person name="Detter J.C."/>
            <person name="Chang Y.J."/>
            <person name="Jeffries C.D."/>
            <person name="Land M."/>
            <person name="Hauser L."/>
            <person name="Kyrpides N.C."/>
            <person name="Goker M."/>
            <person name="Ivanova N."/>
            <person name="Klenk H.P."/>
            <person name="Woyke T."/>
        </authorList>
    </citation>
    <scope>NUCLEOTIDE SEQUENCE [LARGE SCALE GENOMIC DNA]</scope>
    <source>
        <strain evidence="2">ATCC 8093 / DSM 506 / JCM 20403 / CCM 1077 / IAM 12100 / NBRC 12443 / NCIMB 10456</strain>
    </source>
</reference>
<protein>
    <submittedName>
        <fullName evidence="1">Uncharacterized protein</fullName>
    </submittedName>
</protein>
<gene>
    <name evidence="1" type="ordered locus">Snov_3290</name>
</gene>
<sequence length="57" mass="6122">MRCLIALLNTPIPSAVQKAMASLSNHAGAREAALCAGGLWFSRHNLFMRLDLGSSHD</sequence>
<dbReference type="KEGG" id="sno:Snov_3290"/>
<keyword evidence="2" id="KW-1185">Reference proteome</keyword>
<evidence type="ECO:0000313" key="2">
    <source>
        <dbReference type="Proteomes" id="UP000006633"/>
    </source>
</evidence>
<evidence type="ECO:0000313" key="1">
    <source>
        <dbReference type="EMBL" id="ADH90564.1"/>
    </source>
</evidence>